<comment type="caution">
    <text evidence="1">The sequence shown here is derived from an EMBL/GenBank/DDBJ whole genome shotgun (WGS) entry which is preliminary data.</text>
</comment>
<dbReference type="Proteomes" id="UP001565200">
    <property type="component" value="Unassembled WGS sequence"/>
</dbReference>
<evidence type="ECO:0000313" key="2">
    <source>
        <dbReference type="Proteomes" id="UP001565200"/>
    </source>
</evidence>
<dbReference type="EMBL" id="JBCLPP010000005">
    <property type="protein sequence ID" value="MEY8244540.1"/>
    <property type="molecule type" value="Genomic_DNA"/>
</dbReference>
<accession>A0ABV4CVG0</accession>
<keyword evidence="2" id="KW-1185">Reference proteome</keyword>
<protein>
    <recommendedName>
        <fullName evidence="3">CBS domain-containing protein</fullName>
    </recommendedName>
</protein>
<organism evidence="1 2">
    <name type="scientific">Heminiphilus faecis</name>
    <dbReference type="NCBI Taxonomy" id="2601703"/>
    <lineage>
        <taxon>Bacteria</taxon>
        <taxon>Pseudomonadati</taxon>
        <taxon>Bacteroidota</taxon>
        <taxon>Bacteroidia</taxon>
        <taxon>Bacteroidales</taxon>
        <taxon>Muribaculaceae</taxon>
        <taxon>Heminiphilus</taxon>
    </lineage>
</organism>
<dbReference type="RefSeq" id="WP_121698404.1">
    <property type="nucleotide sequence ID" value="NZ_JBCLPP010000005.1"/>
</dbReference>
<evidence type="ECO:0008006" key="3">
    <source>
        <dbReference type="Google" id="ProtNLM"/>
    </source>
</evidence>
<name>A0ABV4CVG0_9BACT</name>
<proteinExistence type="predicted"/>
<gene>
    <name evidence="1" type="ORF">AAK873_02770</name>
</gene>
<sequence>MTAKDIISPQIIPISAVSGRNDGPYSESKAVKASAPLSLVLEHMASGAEVVPVVDDDTGERLGAVDSMSMLVALSSLFPQLNEYSELMVTCPPSMYSASAIAHAVEDADAHLLNLNVVGGTEPDSPTTILIRVNHSRGESVARSLARYGYDTLSMTGTPGAFNADMVDRVNALLHYLEV</sequence>
<reference evidence="1 2" key="1">
    <citation type="submission" date="2024-03" db="EMBL/GenBank/DDBJ databases">
        <title>Mouse gut bacterial collection (mGBC) of GemPharmatech.</title>
        <authorList>
            <person name="He Y."/>
            <person name="Dong L."/>
            <person name="Wu D."/>
            <person name="Gao X."/>
            <person name="Lin Z."/>
        </authorList>
    </citation>
    <scope>NUCLEOTIDE SEQUENCE [LARGE SCALE GENOMIC DNA]</scope>
    <source>
        <strain evidence="1 2">54-13</strain>
    </source>
</reference>
<evidence type="ECO:0000313" key="1">
    <source>
        <dbReference type="EMBL" id="MEY8244540.1"/>
    </source>
</evidence>